<name>A0ABS1P4Y7_9ACTN</name>
<feature type="compositionally biased region" description="Pro residues" evidence="1">
    <location>
        <begin position="121"/>
        <end position="131"/>
    </location>
</feature>
<protein>
    <submittedName>
        <fullName evidence="2">Collagen-like protein</fullName>
    </submittedName>
</protein>
<evidence type="ECO:0000256" key="1">
    <source>
        <dbReference type="SAM" id="MobiDB-lite"/>
    </source>
</evidence>
<feature type="compositionally biased region" description="Low complexity" evidence="1">
    <location>
        <begin position="200"/>
        <end position="217"/>
    </location>
</feature>
<comment type="caution">
    <text evidence="2">The sequence shown here is derived from an EMBL/GenBank/DDBJ whole genome shotgun (WGS) entry which is preliminary data.</text>
</comment>
<dbReference type="InterPro" id="IPR008160">
    <property type="entry name" value="Collagen"/>
</dbReference>
<gene>
    <name evidence="2" type="ORF">JK361_22495</name>
</gene>
<organism evidence="2 3">
    <name type="scientific">Streptomyces musisoli</name>
    <dbReference type="NCBI Taxonomy" id="2802280"/>
    <lineage>
        <taxon>Bacteria</taxon>
        <taxon>Bacillati</taxon>
        <taxon>Actinomycetota</taxon>
        <taxon>Actinomycetes</taxon>
        <taxon>Kitasatosporales</taxon>
        <taxon>Streptomycetaceae</taxon>
        <taxon>Streptomyces</taxon>
    </lineage>
</organism>
<feature type="compositionally biased region" description="Low complexity" evidence="1">
    <location>
        <begin position="145"/>
        <end position="188"/>
    </location>
</feature>
<dbReference type="EMBL" id="JAERRH010000008">
    <property type="protein sequence ID" value="MBL1107339.1"/>
    <property type="molecule type" value="Genomic_DNA"/>
</dbReference>
<accession>A0ABS1P4Y7</accession>
<feature type="region of interest" description="Disordered" evidence="1">
    <location>
        <begin position="114"/>
        <end position="245"/>
    </location>
</feature>
<dbReference type="Proteomes" id="UP000621386">
    <property type="component" value="Unassembled WGS sequence"/>
</dbReference>
<reference evidence="2 3" key="1">
    <citation type="submission" date="2021-01" db="EMBL/GenBank/DDBJ databases">
        <title>WGS of actinomycetes isolated from Thailand.</title>
        <authorList>
            <person name="Thawai C."/>
        </authorList>
    </citation>
    <scope>NUCLEOTIDE SEQUENCE [LARGE SCALE GENOMIC DNA]</scope>
    <source>
        <strain evidence="2 3">CH5-8</strain>
    </source>
</reference>
<proteinExistence type="predicted"/>
<dbReference type="PANTHER" id="PTHR24637">
    <property type="entry name" value="COLLAGEN"/>
    <property type="match status" value="1"/>
</dbReference>
<sequence>MPFPAGVQTVTLTGHQTLADGAGRPLPVRIRPVPHRVVGEEWGVVVGDDPVVVRPDNAGQWTVTLVATDAAGFTPTGWTYRVETGGDAVHVSLPYALGSVDISELTPAGADEGEYVLVQGPPGPQGEPGPAGPQGAPGAPGPAGPKGDPGNPGVAGPAGEQGPAGATGATGPAGPKGDTGATGATGPQGDVGPQGPKGDTGATGPQPPLGAAGAGATIALRSDDPSTTNARTPTAHAASHAAGGGDPVTPAAIGALTQALADLRYLLLTGGTLSGTVTNNVGAASTPAFAGGVSGDAFDRWRILANGTIEAGPGSAGRDVNLRRSAADQWTTDDALIVSLMFRHLGTTLGFYGAAAVAKPTVTGSRGGNAALGSLISALATLGLITDSTTA</sequence>
<evidence type="ECO:0000313" key="2">
    <source>
        <dbReference type="EMBL" id="MBL1107339.1"/>
    </source>
</evidence>
<dbReference type="PANTHER" id="PTHR24637:SF421">
    <property type="entry name" value="CUTICLE COLLAGEN DPY-2"/>
    <property type="match status" value="1"/>
</dbReference>
<dbReference type="Pfam" id="PF01391">
    <property type="entry name" value="Collagen"/>
    <property type="match status" value="1"/>
</dbReference>
<evidence type="ECO:0000313" key="3">
    <source>
        <dbReference type="Proteomes" id="UP000621386"/>
    </source>
</evidence>
<keyword evidence="3" id="KW-1185">Reference proteome</keyword>